<evidence type="ECO:0000313" key="7">
    <source>
        <dbReference type="EMBL" id="GMS88347.1"/>
    </source>
</evidence>
<feature type="domain" description="EGF-like" evidence="6">
    <location>
        <begin position="15"/>
        <end position="52"/>
    </location>
</feature>
<keyword evidence="4 5" id="KW-1015">Disulfide bond</keyword>
<dbReference type="AlphaFoldDB" id="A0AAV5SYF1"/>
<evidence type="ECO:0000256" key="3">
    <source>
        <dbReference type="ARBA" id="ARBA00022737"/>
    </source>
</evidence>
<dbReference type="InterPro" id="IPR000742">
    <property type="entry name" value="EGF"/>
</dbReference>
<protein>
    <recommendedName>
        <fullName evidence="6">EGF-like domain-containing protein</fullName>
    </recommendedName>
</protein>
<feature type="non-terminal residue" evidence="7">
    <location>
        <position position="104"/>
    </location>
</feature>
<dbReference type="PROSITE" id="PS01186">
    <property type="entry name" value="EGF_2"/>
    <property type="match status" value="2"/>
</dbReference>
<dbReference type="Proteomes" id="UP001432027">
    <property type="component" value="Unassembled WGS sequence"/>
</dbReference>
<proteinExistence type="predicted"/>
<feature type="disulfide bond" evidence="5">
    <location>
        <begin position="3"/>
        <end position="12"/>
    </location>
</feature>
<dbReference type="GO" id="GO:0032991">
    <property type="term" value="C:protein-containing complex"/>
    <property type="evidence" value="ECO:0007669"/>
    <property type="project" value="TreeGrafter"/>
</dbReference>
<dbReference type="PANTHER" id="PTHR24049:SF22">
    <property type="entry name" value="DROSOPHILA CRUMBS HOMOLOG"/>
    <property type="match status" value="1"/>
</dbReference>
<dbReference type="EMBL" id="BTSX01000003">
    <property type="protein sequence ID" value="GMS88347.1"/>
    <property type="molecule type" value="Genomic_DNA"/>
</dbReference>
<evidence type="ECO:0000256" key="1">
    <source>
        <dbReference type="ARBA" id="ARBA00022536"/>
    </source>
</evidence>
<dbReference type="SMART" id="SM00181">
    <property type="entry name" value="EGF"/>
    <property type="match status" value="2"/>
</dbReference>
<evidence type="ECO:0000256" key="4">
    <source>
        <dbReference type="ARBA" id="ARBA00023157"/>
    </source>
</evidence>
<dbReference type="GO" id="GO:0007157">
    <property type="term" value="P:heterophilic cell-cell adhesion via plasma membrane cell adhesion molecules"/>
    <property type="evidence" value="ECO:0007669"/>
    <property type="project" value="TreeGrafter"/>
</dbReference>
<dbReference type="GO" id="GO:0005886">
    <property type="term" value="C:plasma membrane"/>
    <property type="evidence" value="ECO:0007669"/>
    <property type="project" value="TreeGrafter"/>
</dbReference>
<comment type="caution">
    <text evidence="7">The sequence shown here is derived from an EMBL/GenBank/DDBJ whole genome shotgun (WGS) entry which is preliminary data.</text>
</comment>
<name>A0AAV5SYF1_9BILA</name>
<evidence type="ECO:0000256" key="2">
    <source>
        <dbReference type="ARBA" id="ARBA00022729"/>
    </source>
</evidence>
<feature type="non-terminal residue" evidence="7">
    <location>
        <position position="1"/>
    </location>
</feature>
<dbReference type="SUPFAM" id="SSF57196">
    <property type="entry name" value="EGF/Laminin"/>
    <property type="match status" value="1"/>
</dbReference>
<keyword evidence="2" id="KW-0732">Signal</keyword>
<dbReference type="PANTHER" id="PTHR24049">
    <property type="entry name" value="CRUMBS FAMILY MEMBER"/>
    <property type="match status" value="1"/>
</dbReference>
<dbReference type="Pfam" id="PF00008">
    <property type="entry name" value="EGF"/>
    <property type="match status" value="1"/>
</dbReference>
<dbReference type="PROSITE" id="PS00022">
    <property type="entry name" value="EGF_1"/>
    <property type="match status" value="2"/>
</dbReference>
<dbReference type="Gene3D" id="2.10.25.10">
    <property type="entry name" value="Laminin"/>
    <property type="match status" value="1"/>
</dbReference>
<evidence type="ECO:0000259" key="6">
    <source>
        <dbReference type="PROSITE" id="PS50026"/>
    </source>
</evidence>
<keyword evidence="1 5" id="KW-0245">EGF-like domain</keyword>
<feature type="disulfide bond" evidence="5">
    <location>
        <begin position="42"/>
        <end position="51"/>
    </location>
</feature>
<evidence type="ECO:0000313" key="8">
    <source>
        <dbReference type="Proteomes" id="UP001432027"/>
    </source>
</evidence>
<evidence type="ECO:0000256" key="5">
    <source>
        <dbReference type="PROSITE-ProRule" id="PRU00076"/>
    </source>
</evidence>
<dbReference type="GO" id="GO:0045197">
    <property type="term" value="P:establishment or maintenance of epithelial cell apical/basal polarity"/>
    <property type="evidence" value="ECO:0007669"/>
    <property type="project" value="TreeGrafter"/>
</dbReference>
<keyword evidence="3" id="KW-0677">Repeat</keyword>
<dbReference type="PROSITE" id="PS50026">
    <property type="entry name" value="EGF_3"/>
    <property type="match status" value="2"/>
</dbReference>
<dbReference type="InterPro" id="IPR051022">
    <property type="entry name" value="Notch_Cell-Fate_Det"/>
</dbReference>
<sequence length="104" mass="11147">CTCETGFTGPYCDTVLGMCVETACFNGGTCFNLDPRNTFCLCPNGYAGDRCERILDLGCFNEGDLLSDGSCACSMPWTGRYCTLLKDPIPMEVCGCSNGAICVY</sequence>
<organism evidence="7 8">
    <name type="scientific">Pristionchus entomophagus</name>
    <dbReference type="NCBI Taxonomy" id="358040"/>
    <lineage>
        <taxon>Eukaryota</taxon>
        <taxon>Metazoa</taxon>
        <taxon>Ecdysozoa</taxon>
        <taxon>Nematoda</taxon>
        <taxon>Chromadorea</taxon>
        <taxon>Rhabditida</taxon>
        <taxon>Rhabditina</taxon>
        <taxon>Diplogasteromorpha</taxon>
        <taxon>Diplogasteroidea</taxon>
        <taxon>Neodiplogasteridae</taxon>
        <taxon>Pristionchus</taxon>
    </lineage>
</organism>
<comment type="caution">
    <text evidence="5">Lacks conserved residue(s) required for the propagation of feature annotation.</text>
</comment>
<gene>
    <name evidence="7" type="ORF">PENTCL1PPCAC_10522</name>
</gene>
<accession>A0AAV5SYF1</accession>
<feature type="domain" description="EGF-like" evidence="6">
    <location>
        <begin position="1"/>
        <end position="13"/>
    </location>
</feature>
<keyword evidence="8" id="KW-1185">Reference proteome</keyword>
<reference evidence="7" key="1">
    <citation type="submission" date="2023-10" db="EMBL/GenBank/DDBJ databases">
        <title>Genome assembly of Pristionchus species.</title>
        <authorList>
            <person name="Yoshida K."/>
            <person name="Sommer R.J."/>
        </authorList>
    </citation>
    <scope>NUCLEOTIDE SEQUENCE</scope>
    <source>
        <strain evidence="7">RS0144</strain>
    </source>
</reference>